<protein>
    <submittedName>
        <fullName evidence="2">5-formyltetrahydrofolate cyclo-ligase</fullName>
    </submittedName>
</protein>
<evidence type="ECO:0000313" key="3">
    <source>
        <dbReference type="Proteomes" id="UP000007485"/>
    </source>
</evidence>
<dbReference type="InterPro" id="IPR024185">
    <property type="entry name" value="FTHF_cligase-like_sf"/>
</dbReference>
<dbReference type="STRING" id="985053.VMUT_1998"/>
<dbReference type="PANTHER" id="PTHR13017:SF0">
    <property type="entry name" value="METHENYLTETRAHYDROFOLATE SYNTHASE DOMAIN-CONTAINING PROTEIN"/>
    <property type="match status" value="1"/>
</dbReference>
<dbReference type="RefSeq" id="WP_013605359.1">
    <property type="nucleotide sequence ID" value="NC_015151.1"/>
</dbReference>
<dbReference type="HOGENOM" id="CLU_031500_2_0_2"/>
<sequence>MDIKGTKQAIREKVWKLLEERNVVTFPRPVYGRIPNFVGAERACELAASLPEFTRARVVKINPDSPQRRCRELTLVNGKLLIMPTPRIREGFLMLDPRRIPRQYYGEASTIRGAFRWGVPIKPWDMPNIDLVIVGSVAVNPGNGRRLGKSHGYAEIEWGIASAMDKVNENTPVITTVHELQLVSDEIPKEPFDLPVDIIVTPSRVIRVKRVDPKPRGIYWEFVTDEMLRKILLLNELKARLNGEK</sequence>
<dbReference type="GO" id="GO:0005737">
    <property type="term" value="C:cytoplasm"/>
    <property type="evidence" value="ECO:0007669"/>
    <property type="project" value="TreeGrafter"/>
</dbReference>
<reference evidence="2 3" key="1">
    <citation type="journal article" date="2011" name="J. Bacteriol.">
        <title>Complete genome sequence of 'Vulcanisaeta moutnovskia' strain 768-28, a novel member of the hyperthermophilic crenarchaeal genus vulcanisaeta.</title>
        <authorList>
            <person name="Gumerov V.M."/>
            <person name="Mardanov A.V."/>
            <person name="Beletsky A.V."/>
            <person name="Prokofeva M.I."/>
            <person name="Bonch-Osmolovskaya E.A."/>
            <person name="Ravin N.V."/>
            <person name="Skryabin K.G."/>
        </authorList>
    </citation>
    <scope>NUCLEOTIDE SEQUENCE [LARGE SCALE GENOMIC DNA]</scope>
    <source>
        <strain evidence="2 3">768-28</strain>
    </source>
</reference>
<dbReference type="eggNOG" id="arCOG00474">
    <property type="taxonomic scope" value="Archaea"/>
</dbReference>
<keyword evidence="3" id="KW-1185">Reference proteome</keyword>
<dbReference type="SUPFAM" id="SSF100950">
    <property type="entry name" value="NagB/RpiA/CoA transferase-like"/>
    <property type="match status" value="1"/>
</dbReference>
<dbReference type="Pfam" id="PF01812">
    <property type="entry name" value="5-FTHF_cyc-lig"/>
    <property type="match status" value="1"/>
</dbReference>
<gene>
    <name evidence="2" type="ordered locus">VMUT_1998</name>
</gene>
<name>F0QWA2_VULM7</name>
<dbReference type="Gene3D" id="3.40.50.10420">
    <property type="entry name" value="NagB/RpiA/CoA transferase-like"/>
    <property type="match status" value="1"/>
</dbReference>
<dbReference type="GO" id="GO:0003723">
    <property type="term" value="F:RNA binding"/>
    <property type="evidence" value="ECO:0007669"/>
    <property type="project" value="UniProtKB-KW"/>
</dbReference>
<organism evidence="2 3">
    <name type="scientific">Vulcanisaeta moutnovskia (strain 768-28)</name>
    <dbReference type="NCBI Taxonomy" id="985053"/>
    <lineage>
        <taxon>Archaea</taxon>
        <taxon>Thermoproteota</taxon>
        <taxon>Thermoprotei</taxon>
        <taxon>Thermoproteales</taxon>
        <taxon>Thermoproteaceae</taxon>
        <taxon>Vulcanisaeta</taxon>
    </lineage>
</organism>
<dbReference type="KEGG" id="vmo:VMUT_1998"/>
<dbReference type="InterPro" id="IPR002698">
    <property type="entry name" value="FTHF_cligase"/>
</dbReference>
<dbReference type="PANTHER" id="PTHR13017">
    <property type="entry name" value="5-FORMYLTETRAHYDROFOLATE CYCLO-LIGASE-RELATED"/>
    <property type="match status" value="1"/>
</dbReference>
<proteinExistence type="predicted"/>
<dbReference type="EMBL" id="CP002529">
    <property type="protein sequence ID" value="ADY02197.1"/>
    <property type="molecule type" value="Genomic_DNA"/>
</dbReference>
<dbReference type="OrthoDB" id="18307at2157"/>
<dbReference type="AlphaFoldDB" id="F0QWA2"/>
<dbReference type="GO" id="GO:0016874">
    <property type="term" value="F:ligase activity"/>
    <property type="evidence" value="ECO:0007669"/>
    <property type="project" value="UniProtKB-KW"/>
</dbReference>
<evidence type="ECO:0000313" key="2">
    <source>
        <dbReference type="EMBL" id="ADY02197.1"/>
    </source>
</evidence>
<evidence type="ECO:0000256" key="1">
    <source>
        <dbReference type="ARBA" id="ARBA00022884"/>
    </source>
</evidence>
<dbReference type="InterPro" id="IPR037171">
    <property type="entry name" value="NagB/RpiA_transferase-like"/>
</dbReference>
<keyword evidence="1" id="KW-0694">RNA-binding</keyword>
<accession>F0QWA2</accession>
<dbReference type="FunFam" id="3.40.50.10420:FF:000001">
    <property type="entry name" value="Methenyltetrahydrofolate synthase domain-containing protein"/>
    <property type="match status" value="1"/>
</dbReference>
<dbReference type="GeneID" id="10289650"/>
<dbReference type="Proteomes" id="UP000007485">
    <property type="component" value="Chromosome"/>
</dbReference>